<evidence type="ECO:0000313" key="5">
    <source>
        <dbReference type="Proteomes" id="UP000621560"/>
    </source>
</evidence>
<sequence length="111" mass="12014">MNIHRERHGGALLLRPEGRMDGVRSAEVERALAEVADAGYSGIVFDMSAIGYVSSAGLRVILMAVKQAKSKQQRILFAGPSPQVREVLEMSGFLSLLEVRDSAAAAMEELQ</sequence>
<dbReference type="RefSeq" id="WP_190918227.1">
    <property type="nucleotide sequence ID" value="NZ_JACXIZ010000020.1"/>
</dbReference>
<dbReference type="NCBIfam" id="TIGR00377">
    <property type="entry name" value="ant_ant_sig"/>
    <property type="match status" value="1"/>
</dbReference>
<dbReference type="Pfam" id="PF01740">
    <property type="entry name" value="STAS"/>
    <property type="match status" value="1"/>
</dbReference>
<dbReference type="InterPro" id="IPR002645">
    <property type="entry name" value="STAS_dom"/>
</dbReference>
<dbReference type="CDD" id="cd07043">
    <property type="entry name" value="STAS_anti-anti-sigma_factors"/>
    <property type="match status" value="1"/>
</dbReference>
<keyword evidence="5" id="KW-1185">Reference proteome</keyword>
<organism evidence="4 5">
    <name type="scientific">Paenibacillus sabuli</name>
    <dbReference type="NCBI Taxonomy" id="2772509"/>
    <lineage>
        <taxon>Bacteria</taxon>
        <taxon>Bacillati</taxon>
        <taxon>Bacillota</taxon>
        <taxon>Bacilli</taxon>
        <taxon>Bacillales</taxon>
        <taxon>Paenibacillaceae</taxon>
        <taxon>Paenibacillus</taxon>
    </lineage>
</organism>
<dbReference type="AlphaFoldDB" id="A0A927BV62"/>
<dbReference type="PANTHER" id="PTHR33495:SF14">
    <property type="entry name" value="ANTI-SIGMA FACTOR ANTAGONIST"/>
    <property type="match status" value="1"/>
</dbReference>
<comment type="similarity">
    <text evidence="1 2">Belongs to the anti-sigma-factor antagonist family.</text>
</comment>
<dbReference type="InterPro" id="IPR036513">
    <property type="entry name" value="STAS_dom_sf"/>
</dbReference>
<dbReference type="PROSITE" id="PS50801">
    <property type="entry name" value="STAS"/>
    <property type="match status" value="1"/>
</dbReference>
<dbReference type="Gene3D" id="3.30.750.24">
    <property type="entry name" value="STAS domain"/>
    <property type="match status" value="1"/>
</dbReference>
<proteinExistence type="inferred from homology"/>
<reference evidence="4" key="1">
    <citation type="submission" date="2020-09" db="EMBL/GenBank/DDBJ databases">
        <title>A novel bacterium of genus Paenibacillus, isolated from South China Sea.</title>
        <authorList>
            <person name="Huang H."/>
            <person name="Mo K."/>
            <person name="Hu Y."/>
        </authorList>
    </citation>
    <scope>NUCLEOTIDE SEQUENCE</scope>
    <source>
        <strain evidence="4">IB182496</strain>
    </source>
</reference>
<dbReference type="PANTHER" id="PTHR33495">
    <property type="entry name" value="ANTI-SIGMA FACTOR ANTAGONIST TM_1081-RELATED-RELATED"/>
    <property type="match status" value="1"/>
</dbReference>
<dbReference type="InterPro" id="IPR003658">
    <property type="entry name" value="Anti-sigma_ant"/>
</dbReference>
<accession>A0A927BV62</accession>
<evidence type="ECO:0000256" key="2">
    <source>
        <dbReference type="RuleBase" id="RU003749"/>
    </source>
</evidence>
<dbReference type="EMBL" id="JACXIZ010000020">
    <property type="protein sequence ID" value="MBD2846094.1"/>
    <property type="molecule type" value="Genomic_DNA"/>
</dbReference>
<protein>
    <recommendedName>
        <fullName evidence="2">Anti-sigma factor antagonist</fullName>
    </recommendedName>
</protein>
<evidence type="ECO:0000259" key="3">
    <source>
        <dbReference type="PROSITE" id="PS50801"/>
    </source>
</evidence>
<comment type="caution">
    <text evidence="4">The sequence shown here is derived from an EMBL/GenBank/DDBJ whole genome shotgun (WGS) entry which is preliminary data.</text>
</comment>
<evidence type="ECO:0000256" key="1">
    <source>
        <dbReference type="ARBA" id="ARBA00009013"/>
    </source>
</evidence>
<dbReference type="GO" id="GO:0043856">
    <property type="term" value="F:anti-sigma factor antagonist activity"/>
    <property type="evidence" value="ECO:0007669"/>
    <property type="project" value="InterPro"/>
</dbReference>
<dbReference type="SUPFAM" id="SSF52091">
    <property type="entry name" value="SpoIIaa-like"/>
    <property type="match status" value="1"/>
</dbReference>
<name>A0A927BV62_9BACL</name>
<dbReference type="Proteomes" id="UP000621560">
    <property type="component" value="Unassembled WGS sequence"/>
</dbReference>
<gene>
    <name evidence="4" type="ORF">IDH44_12890</name>
</gene>
<feature type="domain" description="STAS" evidence="3">
    <location>
        <begin position="1"/>
        <end position="110"/>
    </location>
</feature>
<evidence type="ECO:0000313" key="4">
    <source>
        <dbReference type="EMBL" id="MBD2846094.1"/>
    </source>
</evidence>